<feature type="compositionally biased region" description="Polar residues" evidence="1">
    <location>
        <begin position="105"/>
        <end position="117"/>
    </location>
</feature>
<evidence type="ECO:0000256" key="1">
    <source>
        <dbReference type="SAM" id="MobiDB-lite"/>
    </source>
</evidence>
<gene>
    <name evidence="3" type="ordered locus">Psefu_2977</name>
</gene>
<evidence type="ECO:0000256" key="2">
    <source>
        <dbReference type="SAM" id="SignalP"/>
    </source>
</evidence>
<reference evidence="3 4" key="1">
    <citation type="submission" date="2011-04" db="EMBL/GenBank/DDBJ databases">
        <title>Complete sequence of Pseudomonas fulva 12-X.</title>
        <authorList>
            <consortium name="US DOE Joint Genome Institute"/>
            <person name="Lucas S."/>
            <person name="Han J."/>
            <person name="Lapidus A."/>
            <person name="Cheng J.-F."/>
            <person name="Goodwin L."/>
            <person name="Pitluck S."/>
            <person name="Peters L."/>
            <person name="Mikhailova N."/>
            <person name="Pagani I."/>
            <person name="Davenport K."/>
            <person name="Han C."/>
            <person name="Tapia R."/>
            <person name="Land M."/>
            <person name="Hauser L."/>
            <person name="Kyrpides N."/>
            <person name="Ivanova N."/>
            <person name="Pagani I."/>
            <person name="Lcollab F.I."/>
            <person name="Woyke T."/>
        </authorList>
    </citation>
    <scope>NUCLEOTIDE SEQUENCE [LARGE SCALE GENOMIC DNA]</scope>
    <source>
        <strain evidence="4">12-X</strain>
    </source>
</reference>
<accession>F6AJS2</accession>
<feature type="signal peptide" evidence="2">
    <location>
        <begin position="1"/>
        <end position="22"/>
    </location>
</feature>
<keyword evidence="4" id="KW-1185">Reference proteome</keyword>
<dbReference type="KEGG" id="pfv:Psefu_2977"/>
<dbReference type="AlphaFoldDB" id="F6AJS2"/>
<dbReference type="RefSeq" id="WP_013792068.1">
    <property type="nucleotide sequence ID" value="NC_015556.1"/>
</dbReference>
<dbReference type="EMBL" id="CP002727">
    <property type="protein sequence ID" value="AEF22941.1"/>
    <property type="molecule type" value="Genomic_DNA"/>
</dbReference>
<dbReference type="HOGENOM" id="CLU_168276_0_0_6"/>
<feature type="chain" id="PRO_5003332980" evidence="2">
    <location>
        <begin position="23"/>
        <end position="117"/>
    </location>
</feature>
<dbReference type="STRING" id="743720.Psefu_2977"/>
<dbReference type="OrthoDB" id="7031173at2"/>
<keyword evidence="2" id="KW-0732">Signal</keyword>
<evidence type="ECO:0000313" key="4">
    <source>
        <dbReference type="Proteomes" id="UP000000686"/>
    </source>
</evidence>
<name>F6AJS2_PSEF1</name>
<feature type="region of interest" description="Disordered" evidence="1">
    <location>
        <begin position="71"/>
        <end position="117"/>
    </location>
</feature>
<feature type="compositionally biased region" description="Polar residues" evidence="1">
    <location>
        <begin position="74"/>
        <end position="93"/>
    </location>
</feature>
<evidence type="ECO:0000313" key="3">
    <source>
        <dbReference type="EMBL" id="AEF22941.1"/>
    </source>
</evidence>
<sequence>MKVLSSLTLALAVMAGASAALADERAPQTIRVIPKSYVSPGASGSVDTYERQEQYNLYGGQRLPQGINTRRYESGQSNSTFETRGGIRQSTEYPNGYEVQRYPGQGSQQYEQRLQRR</sequence>
<organism evidence="3 4">
    <name type="scientific">Pseudomonas fulva (strain 12-X)</name>
    <dbReference type="NCBI Taxonomy" id="743720"/>
    <lineage>
        <taxon>Bacteria</taxon>
        <taxon>Pseudomonadati</taxon>
        <taxon>Pseudomonadota</taxon>
        <taxon>Gammaproteobacteria</taxon>
        <taxon>Pseudomonadales</taxon>
        <taxon>Pseudomonadaceae</taxon>
        <taxon>Pseudomonas</taxon>
    </lineage>
</organism>
<proteinExistence type="predicted"/>
<dbReference type="Proteomes" id="UP000000686">
    <property type="component" value="Chromosome"/>
</dbReference>
<protein>
    <submittedName>
        <fullName evidence="3">Uncharacterized protein</fullName>
    </submittedName>
</protein>